<evidence type="ECO:0000256" key="5">
    <source>
        <dbReference type="RuleBase" id="RU000499"/>
    </source>
</evidence>
<sequence>MSIYDIEVTTNDGTTTTMADWAGHLLLIVNTASKCGYTPQYELLQDLFNDYAHRGLFVIGVPCNQFAEEEPGTDKQIAEFCSTNYGVSFPLLAKSDVNGPNAHPLYTFLKGDGPDIEWNFEKFLVSPDGEVVGRFAPAMEPDEMPIINMIEQYLPI</sequence>
<dbReference type="SUPFAM" id="SSF52833">
    <property type="entry name" value="Thioredoxin-like"/>
    <property type="match status" value="1"/>
</dbReference>
<reference evidence="6 7" key="1">
    <citation type="journal article" date="2015" name="Genome Announc.">
        <title>Complete Genome Sequence of the Type Strain Corynebacterium mustelae DSM 45274, Isolated from Various Tissues of a Male Ferret with Lethal Sepsis.</title>
        <authorList>
            <person name="Ruckert C."/>
            <person name="Eimer J."/>
            <person name="Winkler A."/>
            <person name="Tauch A."/>
        </authorList>
    </citation>
    <scope>NUCLEOTIDE SEQUENCE [LARGE SCALE GENOMIC DNA]</scope>
    <source>
        <strain evidence="6 7">DSM 45274</strain>
    </source>
</reference>
<dbReference type="PIRSF" id="PIRSF000303">
    <property type="entry name" value="Glutathion_perox"/>
    <property type="match status" value="1"/>
</dbReference>
<gene>
    <name evidence="6" type="primary">gpx</name>
    <name evidence="6" type="ORF">CMUST_13020</name>
</gene>
<dbReference type="PANTHER" id="PTHR11592:SF78">
    <property type="entry name" value="GLUTATHIONE PEROXIDASE"/>
    <property type="match status" value="1"/>
</dbReference>
<dbReference type="GO" id="GO:0004601">
    <property type="term" value="F:peroxidase activity"/>
    <property type="evidence" value="ECO:0007669"/>
    <property type="project" value="UniProtKB-KW"/>
</dbReference>
<organism evidence="6 7">
    <name type="scientific">Corynebacterium mustelae</name>
    <dbReference type="NCBI Taxonomy" id="571915"/>
    <lineage>
        <taxon>Bacteria</taxon>
        <taxon>Bacillati</taxon>
        <taxon>Actinomycetota</taxon>
        <taxon>Actinomycetes</taxon>
        <taxon>Mycobacteriales</taxon>
        <taxon>Corynebacteriaceae</taxon>
        <taxon>Corynebacterium</taxon>
    </lineage>
</organism>
<dbReference type="Gene3D" id="3.40.30.10">
    <property type="entry name" value="Glutaredoxin"/>
    <property type="match status" value="1"/>
</dbReference>
<dbReference type="PATRIC" id="fig|571915.4.peg.2789"/>
<dbReference type="CDD" id="cd00340">
    <property type="entry name" value="GSH_Peroxidase"/>
    <property type="match status" value="1"/>
</dbReference>
<name>A0A0G3H2C0_9CORY</name>
<dbReference type="GO" id="GO:0034599">
    <property type="term" value="P:cellular response to oxidative stress"/>
    <property type="evidence" value="ECO:0007669"/>
    <property type="project" value="TreeGrafter"/>
</dbReference>
<reference evidence="7" key="2">
    <citation type="submission" date="2015-05" db="EMBL/GenBank/DDBJ databases">
        <title>Complete genome sequence of Corynebacterium mustelae DSM 45274, isolated from various tissues of a male ferret with lethal sepsis.</title>
        <authorList>
            <person name="Ruckert C."/>
            <person name="Albersmeier A."/>
            <person name="Winkler A."/>
            <person name="Tauch A."/>
        </authorList>
    </citation>
    <scope>NUCLEOTIDE SEQUENCE [LARGE SCALE GENOMIC DNA]</scope>
    <source>
        <strain evidence="7">DSM 45274</strain>
    </source>
</reference>
<dbReference type="AlphaFoldDB" id="A0A0G3H2C0"/>
<protein>
    <recommendedName>
        <fullName evidence="5">Glutathione peroxidase</fullName>
    </recommendedName>
</protein>
<keyword evidence="3 5" id="KW-0560">Oxidoreductase</keyword>
<dbReference type="InterPro" id="IPR036249">
    <property type="entry name" value="Thioredoxin-like_sf"/>
</dbReference>
<dbReference type="Proteomes" id="UP000035199">
    <property type="component" value="Chromosome"/>
</dbReference>
<dbReference type="KEGG" id="cmv:CMUST_13020"/>
<evidence type="ECO:0000313" key="7">
    <source>
        <dbReference type="Proteomes" id="UP000035199"/>
    </source>
</evidence>
<dbReference type="STRING" id="571915.CMUST_13020"/>
<dbReference type="PROSITE" id="PS51355">
    <property type="entry name" value="GLUTATHIONE_PEROXID_3"/>
    <property type="match status" value="1"/>
</dbReference>
<keyword evidence="2 5" id="KW-0575">Peroxidase</keyword>
<dbReference type="OrthoDB" id="9785502at2"/>
<dbReference type="PROSITE" id="PS00460">
    <property type="entry name" value="GLUTATHIONE_PEROXID_1"/>
    <property type="match status" value="1"/>
</dbReference>
<evidence type="ECO:0000256" key="3">
    <source>
        <dbReference type="ARBA" id="ARBA00023002"/>
    </source>
</evidence>
<dbReference type="InterPro" id="IPR000889">
    <property type="entry name" value="Glutathione_peroxidase"/>
</dbReference>
<feature type="active site" evidence="4">
    <location>
        <position position="35"/>
    </location>
</feature>
<keyword evidence="7" id="KW-1185">Reference proteome</keyword>
<dbReference type="Pfam" id="PF00255">
    <property type="entry name" value="GSHPx"/>
    <property type="match status" value="1"/>
</dbReference>
<dbReference type="PANTHER" id="PTHR11592">
    <property type="entry name" value="GLUTATHIONE PEROXIDASE"/>
    <property type="match status" value="1"/>
</dbReference>
<accession>A0A0G3H2C0</accession>
<dbReference type="FunFam" id="3.40.30.10:FF:000010">
    <property type="entry name" value="Glutathione peroxidase"/>
    <property type="match status" value="1"/>
</dbReference>
<comment type="similarity">
    <text evidence="1 5">Belongs to the glutathione peroxidase family.</text>
</comment>
<evidence type="ECO:0000256" key="1">
    <source>
        <dbReference type="ARBA" id="ARBA00006926"/>
    </source>
</evidence>
<dbReference type="PRINTS" id="PR01011">
    <property type="entry name" value="GLUTPROXDASE"/>
</dbReference>
<evidence type="ECO:0000256" key="4">
    <source>
        <dbReference type="PIRSR" id="PIRSR000303-1"/>
    </source>
</evidence>
<evidence type="ECO:0000313" key="6">
    <source>
        <dbReference type="EMBL" id="AKK06900.1"/>
    </source>
</evidence>
<dbReference type="InterPro" id="IPR029759">
    <property type="entry name" value="GPX_AS"/>
</dbReference>
<proteinExistence type="inferred from homology"/>
<dbReference type="RefSeq" id="WP_047262836.1">
    <property type="nucleotide sequence ID" value="NZ_CP011542.1"/>
</dbReference>
<evidence type="ECO:0000256" key="2">
    <source>
        <dbReference type="ARBA" id="ARBA00022559"/>
    </source>
</evidence>
<dbReference type="EMBL" id="CP011542">
    <property type="protein sequence ID" value="AKK06900.1"/>
    <property type="molecule type" value="Genomic_DNA"/>
</dbReference>